<dbReference type="RefSeq" id="WP_310098484.1">
    <property type="nucleotide sequence ID" value="NZ_JAVDUU010000003.1"/>
</dbReference>
<keyword evidence="2" id="KW-1185">Reference proteome</keyword>
<dbReference type="Proteomes" id="UP001247620">
    <property type="component" value="Unassembled WGS sequence"/>
</dbReference>
<dbReference type="EMBL" id="JAVDUU010000003">
    <property type="protein sequence ID" value="MDR6943721.1"/>
    <property type="molecule type" value="Genomic_DNA"/>
</dbReference>
<accession>A0ABU1TEM7</accession>
<organism evidence="1 2">
    <name type="scientific">Mucilaginibacter pocheonensis</name>
    <dbReference type="NCBI Taxonomy" id="398050"/>
    <lineage>
        <taxon>Bacteria</taxon>
        <taxon>Pseudomonadati</taxon>
        <taxon>Bacteroidota</taxon>
        <taxon>Sphingobacteriia</taxon>
        <taxon>Sphingobacteriales</taxon>
        <taxon>Sphingobacteriaceae</taxon>
        <taxon>Mucilaginibacter</taxon>
    </lineage>
</organism>
<reference evidence="1 2" key="1">
    <citation type="submission" date="2023-07" db="EMBL/GenBank/DDBJ databases">
        <title>Sorghum-associated microbial communities from plants grown in Nebraska, USA.</title>
        <authorList>
            <person name="Schachtman D."/>
        </authorList>
    </citation>
    <scope>NUCLEOTIDE SEQUENCE [LARGE SCALE GENOMIC DNA]</scope>
    <source>
        <strain evidence="1 2">3262</strain>
    </source>
</reference>
<proteinExistence type="predicted"/>
<name>A0ABU1TEM7_9SPHI</name>
<evidence type="ECO:0000313" key="1">
    <source>
        <dbReference type="EMBL" id="MDR6943721.1"/>
    </source>
</evidence>
<protein>
    <submittedName>
        <fullName evidence="1">Uncharacterized protein</fullName>
    </submittedName>
</protein>
<sequence length="65" mass="7571">MLHNLFFISDCPLDAVTLSGKMDECFHPGQEIILVNKETRRYCPKYIERIVDAGDGNCVLDLYYW</sequence>
<evidence type="ECO:0000313" key="2">
    <source>
        <dbReference type="Proteomes" id="UP001247620"/>
    </source>
</evidence>
<comment type="caution">
    <text evidence="1">The sequence shown here is derived from an EMBL/GenBank/DDBJ whole genome shotgun (WGS) entry which is preliminary data.</text>
</comment>
<gene>
    <name evidence="1" type="ORF">J2W55_003574</name>
</gene>